<gene>
    <name evidence="2" type="ORF">S03H2_54791</name>
</gene>
<dbReference type="InterPro" id="IPR010720">
    <property type="entry name" value="Alpha-L-AF_C"/>
</dbReference>
<reference evidence="2" key="1">
    <citation type="journal article" date="2014" name="Front. Microbiol.">
        <title>High frequency of phylogenetically diverse reductive dehalogenase-homologous genes in deep subseafloor sedimentary metagenomes.</title>
        <authorList>
            <person name="Kawai M."/>
            <person name="Futagami T."/>
            <person name="Toyoda A."/>
            <person name="Takaki Y."/>
            <person name="Nishi S."/>
            <person name="Hori S."/>
            <person name="Arai W."/>
            <person name="Tsubouchi T."/>
            <person name="Morono Y."/>
            <person name="Uchiyama I."/>
            <person name="Ito T."/>
            <person name="Fujiyama A."/>
            <person name="Inagaki F."/>
            <person name="Takami H."/>
        </authorList>
    </citation>
    <scope>NUCLEOTIDE SEQUENCE</scope>
    <source>
        <strain evidence="2">Expedition CK06-06</strain>
    </source>
</reference>
<comment type="caution">
    <text evidence="2">The sequence shown here is derived from an EMBL/GenBank/DDBJ whole genome shotgun (WGS) entry which is preliminary data.</text>
</comment>
<evidence type="ECO:0000259" key="1">
    <source>
        <dbReference type="Pfam" id="PF06964"/>
    </source>
</evidence>
<sequence length="69" mass="7954">MFFLISYFVLENREIKAKILTSEEMDAHNTFDAPETIKPVEFPKKHLSINGTNLSFKMPSKAVLIIKIK</sequence>
<dbReference type="GO" id="GO:0046373">
    <property type="term" value="P:L-arabinose metabolic process"/>
    <property type="evidence" value="ECO:0007669"/>
    <property type="project" value="InterPro"/>
</dbReference>
<feature type="domain" description="Alpha-L-arabinofuranosidase C-terminal" evidence="1">
    <location>
        <begin position="13"/>
        <end position="59"/>
    </location>
</feature>
<dbReference type="AlphaFoldDB" id="X1IJV8"/>
<accession>X1IJV8</accession>
<protein>
    <recommendedName>
        <fullName evidence="1">Alpha-L-arabinofuranosidase C-terminal domain-containing protein</fullName>
    </recommendedName>
</protein>
<organism evidence="2">
    <name type="scientific">marine sediment metagenome</name>
    <dbReference type="NCBI Taxonomy" id="412755"/>
    <lineage>
        <taxon>unclassified sequences</taxon>
        <taxon>metagenomes</taxon>
        <taxon>ecological metagenomes</taxon>
    </lineage>
</organism>
<dbReference type="Gene3D" id="2.60.40.1180">
    <property type="entry name" value="Golgi alpha-mannosidase II"/>
    <property type="match status" value="1"/>
</dbReference>
<name>X1IJV8_9ZZZZ</name>
<proteinExistence type="predicted"/>
<dbReference type="GO" id="GO:0046556">
    <property type="term" value="F:alpha-L-arabinofuranosidase activity"/>
    <property type="evidence" value="ECO:0007669"/>
    <property type="project" value="InterPro"/>
</dbReference>
<dbReference type="EMBL" id="BARU01034956">
    <property type="protein sequence ID" value="GAH69535.1"/>
    <property type="molecule type" value="Genomic_DNA"/>
</dbReference>
<evidence type="ECO:0000313" key="2">
    <source>
        <dbReference type="EMBL" id="GAH69535.1"/>
    </source>
</evidence>
<dbReference type="SUPFAM" id="SSF51011">
    <property type="entry name" value="Glycosyl hydrolase domain"/>
    <property type="match status" value="1"/>
</dbReference>
<dbReference type="InterPro" id="IPR013780">
    <property type="entry name" value="Glyco_hydro_b"/>
</dbReference>
<dbReference type="Pfam" id="PF06964">
    <property type="entry name" value="Alpha-L-AF_C"/>
    <property type="match status" value="1"/>
</dbReference>